<keyword evidence="3" id="KW-0378">Hydrolase</keyword>
<dbReference type="PROSITE" id="PS51257">
    <property type="entry name" value="PROKAR_LIPOPROTEIN"/>
    <property type="match status" value="1"/>
</dbReference>
<gene>
    <name evidence="6" type="ORF">SAMN05444271_10885</name>
</gene>
<protein>
    <recommendedName>
        <fullName evidence="5">Peptidase M10 metallopeptidase domain-containing protein</fullName>
    </recommendedName>
</protein>
<dbReference type="InterPro" id="IPR001818">
    <property type="entry name" value="Pept_M10_metallopeptidase"/>
</dbReference>
<dbReference type="GO" id="GO:0006508">
    <property type="term" value="P:proteolysis"/>
    <property type="evidence" value="ECO:0007669"/>
    <property type="project" value="UniProtKB-KW"/>
</dbReference>
<proteinExistence type="predicted"/>
<evidence type="ECO:0000256" key="1">
    <source>
        <dbReference type="ARBA" id="ARBA00022670"/>
    </source>
</evidence>
<evidence type="ECO:0000256" key="2">
    <source>
        <dbReference type="ARBA" id="ARBA00022723"/>
    </source>
</evidence>
<keyword evidence="4" id="KW-0862">Zinc</keyword>
<dbReference type="GeneID" id="35002900"/>
<dbReference type="KEGG" id="hae:halTADL_2124"/>
<dbReference type="InterPro" id="IPR024079">
    <property type="entry name" value="MetalloPept_cat_dom_sf"/>
</dbReference>
<keyword evidence="1" id="KW-0645">Protease</keyword>
<evidence type="ECO:0000256" key="4">
    <source>
        <dbReference type="ARBA" id="ARBA00022833"/>
    </source>
</evidence>
<keyword evidence="2" id="KW-0479">Metal-binding</keyword>
<accession>A0A1H6TV09</accession>
<dbReference type="GO" id="GO:0031012">
    <property type="term" value="C:extracellular matrix"/>
    <property type="evidence" value="ECO:0007669"/>
    <property type="project" value="InterPro"/>
</dbReference>
<evidence type="ECO:0000313" key="6">
    <source>
        <dbReference type="EMBL" id="SEI80045.1"/>
    </source>
</evidence>
<feature type="domain" description="Peptidase M10 metallopeptidase" evidence="5">
    <location>
        <begin position="139"/>
        <end position="165"/>
    </location>
</feature>
<dbReference type="GO" id="GO:0008270">
    <property type="term" value="F:zinc ion binding"/>
    <property type="evidence" value="ECO:0007669"/>
    <property type="project" value="InterPro"/>
</dbReference>
<accession>A0A2H4Q3F9</accession>
<dbReference type="STRING" id="1073996.SAMN05444271_10885"/>
<dbReference type="Gene3D" id="3.40.390.10">
    <property type="entry name" value="Collagenase (Catalytic Domain)"/>
    <property type="match status" value="1"/>
</dbReference>
<evidence type="ECO:0000313" key="7">
    <source>
        <dbReference type="Proteomes" id="UP000198888"/>
    </source>
</evidence>
<dbReference type="AlphaFoldDB" id="A0A1H6TV09"/>
<dbReference type="GO" id="GO:0004222">
    <property type="term" value="F:metalloendopeptidase activity"/>
    <property type="evidence" value="ECO:0007669"/>
    <property type="project" value="InterPro"/>
</dbReference>
<dbReference type="Proteomes" id="UP000198888">
    <property type="component" value="Unassembled WGS sequence"/>
</dbReference>
<sequence length="341" mass="36570">MNRRQFLTAGSTGCLAGLAGCTALDLPIPGSGHPFADSMVGVRVEDRGTTSHDVDANAREVLDFWATESSQYVDFDIGFDIVAEQPDIVLAYVDSSEDCSGVENYSSDVLGCAPLIRPENRISRPVTAYVVAAERPFGSIRTTAKHEIGHILGLGHDDEPKSIMSDQPADRIPLYEIRVDSWETVVAGYEQAAAAAQRLNAGINAWIGESYDTAVTEFGAAKTGFVAARSEFETARERTGDLEAEPPLETVDLPTLREGFESQYNRMTAARDVAATMAEASEAAADDDRSTAQRLASEANERLGEFHAITAPESRTFAVALGLVQGVDREDTGMTVGDGDI</sequence>
<dbReference type="RefSeq" id="WP_089671902.1">
    <property type="nucleotide sequence ID" value="NZ_CP024845.1"/>
</dbReference>
<dbReference type="Pfam" id="PF00413">
    <property type="entry name" value="Peptidase_M10"/>
    <property type="match status" value="1"/>
</dbReference>
<dbReference type="SUPFAM" id="SSF55486">
    <property type="entry name" value="Metalloproteases ('zincins'), catalytic domain"/>
    <property type="match status" value="1"/>
</dbReference>
<dbReference type="EMBL" id="FNYR01000008">
    <property type="protein sequence ID" value="SEI80045.1"/>
    <property type="molecule type" value="Genomic_DNA"/>
</dbReference>
<evidence type="ECO:0000256" key="3">
    <source>
        <dbReference type="ARBA" id="ARBA00022801"/>
    </source>
</evidence>
<keyword evidence="7" id="KW-1185">Reference proteome</keyword>
<name>A0A1H6TV09_9EURY</name>
<organism evidence="6 7">
    <name type="scientific">Halohasta litchfieldiae</name>
    <dbReference type="NCBI Taxonomy" id="1073996"/>
    <lineage>
        <taxon>Archaea</taxon>
        <taxon>Methanobacteriati</taxon>
        <taxon>Methanobacteriota</taxon>
        <taxon>Stenosarchaea group</taxon>
        <taxon>Halobacteria</taxon>
        <taxon>Halobacteriales</taxon>
        <taxon>Haloferacaceae</taxon>
        <taxon>Halohasta</taxon>
    </lineage>
</organism>
<reference evidence="6 7" key="1">
    <citation type="submission" date="2016-10" db="EMBL/GenBank/DDBJ databases">
        <authorList>
            <person name="de Groot N.N."/>
        </authorList>
    </citation>
    <scope>NUCLEOTIDE SEQUENCE [LARGE SCALE GENOMIC DNA]</scope>
    <source>
        <strain evidence="6 7">DSM 22187</strain>
    </source>
</reference>
<dbReference type="OrthoDB" id="341732at2157"/>
<evidence type="ECO:0000259" key="5">
    <source>
        <dbReference type="Pfam" id="PF00413"/>
    </source>
</evidence>